<dbReference type="PROSITE" id="PS50048">
    <property type="entry name" value="ZN2_CY6_FUNGAL_2"/>
    <property type="match status" value="1"/>
</dbReference>
<protein>
    <recommendedName>
        <fullName evidence="3">Zn(2)-C6 fungal-type domain-containing protein</fullName>
    </recommendedName>
</protein>
<feature type="compositionally biased region" description="Basic and acidic residues" evidence="2">
    <location>
        <begin position="436"/>
        <end position="447"/>
    </location>
</feature>
<dbReference type="InterPro" id="IPR053178">
    <property type="entry name" value="Osmoadaptation_assoc"/>
</dbReference>
<dbReference type="GO" id="GO:0008270">
    <property type="term" value="F:zinc ion binding"/>
    <property type="evidence" value="ECO:0007669"/>
    <property type="project" value="InterPro"/>
</dbReference>
<proteinExistence type="predicted"/>
<evidence type="ECO:0000256" key="2">
    <source>
        <dbReference type="SAM" id="MobiDB-lite"/>
    </source>
</evidence>
<evidence type="ECO:0000259" key="3">
    <source>
        <dbReference type="PROSITE" id="PS50048"/>
    </source>
</evidence>
<dbReference type="OrthoDB" id="5126878at2759"/>
<organism evidence="4 5">
    <name type="scientific">Plenodomus tracheiphilus IPT5</name>
    <dbReference type="NCBI Taxonomy" id="1408161"/>
    <lineage>
        <taxon>Eukaryota</taxon>
        <taxon>Fungi</taxon>
        <taxon>Dikarya</taxon>
        <taxon>Ascomycota</taxon>
        <taxon>Pezizomycotina</taxon>
        <taxon>Dothideomycetes</taxon>
        <taxon>Pleosporomycetidae</taxon>
        <taxon>Pleosporales</taxon>
        <taxon>Pleosporineae</taxon>
        <taxon>Leptosphaeriaceae</taxon>
        <taxon>Plenodomus</taxon>
    </lineage>
</organism>
<evidence type="ECO:0000313" key="5">
    <source>
        <dbReference type="Proteomes" id="UP000799423"/>
    </source>
</evidence>
<evidence type="ECO:0000313" key="4">
    <source>
        <dbReference type="EMBL" id="KAF2845826.1"/>
    </source>
</evidence>
<dbReference type="InterPro" id="IPR036864">
    <property type="entry name" value="Zn2-C6_fun-type_DNA-bd_sf"/>
</dbReference>
<dbReference type="SUPFAM" id="SSF57701">
    <property type="entry name" value="Zn2/Cys6 DNA-binding domain"/>
    <property type="match status" value="1"/>
</dbReference>
<dbReference type="Pfam" id="PF11951">
    <property type="entry name" value="Fungal_trans_2"/>
    <property type="match status" value="1"/>
</dbReference>
<keyword evidence="5" id="KW-1185">Reference proteome</keyword>
<dbReference type="Gene3D" id="4.10.240.10">
    <property type="entry name" value="Zn(2)-C6 fungal-type DNA-binding domain"/>
    <property type="match status" value="1"/>
</dbReference>
<dbReference type="InterPro" id="IPR021858">
    <property type="entry name" value="Fun_TF"/>
</dbReference>
<gene>
    <name evidence="4" type="ORF">T440DRAFT_483013</name>
</gene>
<sequence>MVSRGGRSRGCAWCRKRRVKCDEQRPTCGQCSKRKLTCDGPKDLTWIHHASGTPTTISIPSQPSYAGFEQDICLAFTRKTLLRGGPVELACEMIDYSPQSSRFENPGLALLRKAIISLAVTFFGNQHHQETIKAKGYNQYGQVLCQLNSHLSLPELQTTNETLLTSLACMLLEVFLPTGPRNFLKHLRGIEAMMKMRGPPLETTGQEATIFRGLRILSIVGALAEARPSLYTETEWRTAPPPLHMTEAGVLQYRIFGILAECTRLLGLRDEALTPYPQPDKLAALDREVILVLHNLEAIKTALDTFNQRLINEAESLSPLAIELGVANHTSATPYMLYNTAYLCILQLQNSLHPSPTYIALRNAAAAKIARCMELRQYELMIHALESNTIAFVATKIAWQTLGRFESPEGLRLATMVGKAVDGVFMQPARSIKEMEAHEEQSTDNRLAETTTSDTKTAVVQGPGDAIVSKDETMASWDSAFYLC</sequence>
<dbReference type="SMART" id="SM00066">
    <property type="entry name" value="GAL4"/>
    <property type="match status" value="1"/>
</dbReference>
<evidence type="ECO:0000256" key="1">
    <source>
        <dbReference type="ARBA" id="ARBA00023242"/>
    </source>
</evidence>
<feature type="region of interest" description="Disordered" evidence="2">
    <location>
        <begin position="436"/>
        <end position="456"/>
    </location>
</feature>
<accession>A0A6A7AR98</accession>
<dbReference type="PANTHER" id="PTHR38111">
    <property type="entry name" value="ZN(2)-C6 FUNGAL-TYPE DOMAIN-CONTAINING PROTEIN-RELATED"/>
    <property type="match status" value="1"/>
</dbReference>
<dbReference type="PANTHER" id="PTHR38111:SF2">
    <property type="entry name" value="FINGER DOMAIN PROTEIN, PUTATIVE (AFU_ORTHOLOGUE AFUA_1G01560)-RELATED"/>
    <property type="match status" value="1"/>
</dbReference>
<dbReference type="CDD" id="cd00067">
    <property type="entry name" value="GAL4"/>
    <property type="match status" value="1"/>
</dbReference>
<dbReference type="InterPro" id="IPR001138">
    <property type="entry name" value="Zn2Cys6_DnaBD"/>
</dbReference>
<dbReference type="AlphaFoldDB" id="A0A6A7AR98"/>
<dbReference type="GO" id="GO:0000981">
    <property type="term" value="F:DNA-binding transcription factor activity, RNA polymerase II-specific"/>
    <property type="evidence" value="ECO:0007669"/>
    <property type="project" value="InterPro"/>
</dbReference>
<reference evidence="4" key="1">
    <citation type="submission" date="2020-01" db="EMBL/GenBank/DDBJ databases">
        <authorList>
            <consortium name="DOE Joint Genome Institute"/>
            <person name="Haridas S."/>
            <person name="Albert R."/>
            <person name="Binder M."/>
            <person name="Bloem J."/>
            <person name="Labutti K."/>
            <person name="Salamov A."/>
            <person name="Andreopoulos B."/>
            <person name="Baker S.E."/>
            <person name="Barry K."/>
            <person name="Bills G."/>
            <person name="Bluhm B.H."/>
            <person name="Cannon C."/>
            <person name="Castanera R."/>
            <person name="Culley D.E."/>
            <person name="Daum C."/>
            <person name="Ezra D."/>
            <person name="Gonzalez J.B."/>
            <person name="Henrissat B."/>
            <person name="Kuo A."/>
            <person name="Liang C."/>
            <person name="Lipzen A."/>
            <person name="Lutzoni F."/>
            <person name="Magnuson J."/>
            <person name="Mondo S."/>
            <person name="Nolan M."/>
            <person name="Ohm R."/>
            <person name="Pangilinan J."/>
            <person name="Park H.-J."/>
            <person name="Ramirez L."/>
            <person name="Alfaro M."/>
            <person name="Sun H."/>
            <person name="Tritt A."/>
            <person name="Yoshinaga Y."/>
            <person name="Zwiers L.-H."/>
            <person name="Turgeon B.G."/>
            <person name="Goodwin S.B."/>
            <person name="Spatafora J.W."/>
            <person name="Crous P.W."/>
            <person name="Grigoriev I.V."/>
        </authorList>
    </citation>
    <scope>NUCLEOTIDE SEQUENCE</scope>
    <source>
        <strain evidence="4">IPT5</strain>
    </source>
</reference>
<feature type="domain" description="Zn(2)-C6 fungal-type" evidence="3">
    <location>
        <begin position="10"/>
        <end position="38"/>
    </location>
</feature>
<dbReference type="Proteomes" id="UP000799423">
    <property type="component" value="Unassembled WGS sequence"/>
</dbReference>
<dbReference type="EMBL" id="MU006341">
    <property type="protein sequence ID" value="KAF2845826.1"/>
    <property type="molecule type" value="Genomic_DNA"/>
</dbReference>
<keyword evidence="1" id="KW-0539">Nucleus</keyword>
<dbReference type="PROSITE" id="PS00463">
    <property type="entry name" value="ZN2_CY6_FUNGAL_1"/>
    <property type="match status" value="1"/>
</dbReference>
<dbReference type="Pfam" id="PF00172">
    <property type="entry name" value="Zn_clus"/>
    <property type="match status" value="1"/>
</dbReference>
<name>A0A6A7AR98_9PLEO</name>